<dbReference type="EMBL" id="LBPX01000028">
    <property type="protein sequence ID" value="KKP66701.1"/>
    <property type="molecule type" value="Genomic_DNA"/>
</dbReference>
<evidence type="ECO:0000313" key="1">
    <source>
        <dbReference type="EMBL" id="KKP66701.1"/>
    </source>
</evidence>
<reference evidence="1 2" key="1">
    <citation type="journal article" date="2015" name="Nature">
        <title>rRNA introns, odd ribosomes, and small enigmatic genomes across a large radiation of phyla.</title>
        <authorList>
            <person name="Brown C.T."/>
            <person name="Hug L.A."/>
            <person name="Thomas B.C."/>
            <person name="Sharon I."/>
            <person name="Castelle C.J."/>
            <person name="Singh A."/>
            <person name="Wilkins M.J."/>
            <person name="Williams K.H."/>
            <person name="Banfield J.F."/>
        </authorList>
    </citation>
    <scope>NUCLEOTIDE SEQUENCE [LARGE SCALE GENOMIC DNA]</scope>
</reference>
<sequence>MAQKNFTSVDELVKKKNESISLPKEAEPISSEKFNIQEAVEHEPEQEVEKFVSPRSESIELPPDLKRLGLQQATTTKFPTFKNIKLPISDEKVMVGLHAPINTSIRWLATFAIYLLARAHLGLKIIHGKVVRVFKS</sequence>
<dbReference type="AlphaFoldDB" id="A0A0G0BSQ8"/>
<organism evidence="1 2">
    <name type="scientific">Candidatus Roizmanbacteria bacterium GW2011_GWC2_35_12</name>
    <dbReference type="NCBI Taxonomy" id="1618485"/>
    <lineage>
        <taxon>Bacteria</taxon>
        <taxon>Candidatus Roizmaniibacteriota</taxon>
    </lineage>
</organism>
<protein>
    <submittedName>
        <fullName evidence="1">Uncharacterized protein</fullName>
    </submittedName>
</protein>
<gene>
    <name evidence="1" type="ORF">UR63_C0028G0010</name>
</gene>
<evidence type="ECO:0000313" key="2">
    <source>
        <dbReference type="Proteomes" id="UP000034127"/>
    </source>
</evidence>
<name>A0A0G0BSQ8_9BACT</name>
<proteinExistence type="predicted"/>
<accession>A0A0G0BSQ8</accession>
<dbReference type="Proteomes" id="UP000034127">
    <property type="component" value="Unassembled WGS sequence"/>
</dbReference>
<comment type="caution">
    <text evidence="1">The sequence shown here is derived from an EMBL/GenBank/DDBJ whole genome shotgun (WGS) entry which is preliminary data.</text>
</comment>